<keyword evidence="11" id="KW-1185">Reference proteome</keyword>
<dbReference type="InterPro" id="IPR010086">
    <property type="entry name" value="Flavodoxin_lc"/>
</dbReference>
<dbReference type="RefSeq" id="WP_212218301.1">
    <property type="nucleotide sequence ID" value="NZ_JAGUCO010000023.1"/>
</dbReference>
<dbReference type="InterPro" id="IPR001226">
    <property type="entry name" value="Flavodoxin_CS"/>
</dbReference>
<evidence type="ECO:0000256" key="8">
    <source>
        <dbReference type="PIRNR" id="PIRNR038996"/>
    </source>
</evidence>
<dbReference type="NCBIfam" id="NF006739">
    <property type="entry name" value="PRK09267.1-5"/>
    <property type="match status" value="1"/>
</dbReference>
<dbReference type="PIRSF" id="PIRSF038996">
    <property type="entry name" value="FldA"/>
    <property type="match status" value="1"/>
</dbReference>
<reference evidence="10 11" key="1">
    <citation type="journal article" date="2015" name="Int. J. Syst. Evol. Microbiol.">
        <title>Carboxylicivirga linearis sp. nov., isolated from a sea cucumber culture pond.</title>
        <authorList>
            <person name="Wang F.Q."/>
            <person name="Zhou Y.X."/>
            <person name="Lin X.Z."/>
            <person name="Chen G.J."/>
            <person name="Du Z.J."/>
        </authorList>
    </citation>
    <scope>NUCLEOTIDE SEQUENCE [LARGE SCALE GENOMIC DNA]</scope>
    <source>
        <strain evidence="10 11">FB218</strain>
    </source>
</reference>
<dbReference type="SUPFAM" id="SSF52218">
    <property type="entry name" value="Flavoproteins"/>
    <property type="match status" value="1"/>
</dbReference>
<evidence type="ECO:0000256" key="3">
    <source>
        <dbReference type="ARBA" id="ARBA00022448"/>
    </source>
</evidence>
<evidence type="ECO:0000256" key="2">
    <source>
        <dbReference type="ARBA" id="ARBA00005267"/>
    </source>
</evidence>
<protein>
    <recommendedName>
        <fullName evidence="8">Flavodoxin</fullName>
    </recommendedName>
</protein>
<dbReference type="PROSITE" id="PS00201">
    <property type="entry name" value="FLAVODOXIN"/>
    <property type="match status" value="1"/>
</dbReference>
<gene>
    <name evidence="10" type="ORF">KEM10_19325</name>
</gene>
<evidence type="ECO:0000313" key="11">
    <source>
        <dbReference type="Proteomes" id="UP000708576"/>
    </source>
</evidence>
<dbReference type="InterPro" id="IPR001094">
    <property type="entry name" value="Flavdoxin-like"/>
</dbReference>
<dbReference type="PANTHER" id="PTHR42809:SF1">
    <property type="entry name" value="FLAVODOXIN 1"/>
    <property type="match status" value="1"/>
</dbReference>
<evidence type="ECO:0000256" key="7">
    <source>
        <dbReference type="ARBA" id="ARBA00023231"/>
    </source>
</evidence>
<sequence length="167" mass="18162">MKQIAILYGSSSGNTEAVARLINTKLGNEAKLIDVAAVNIAELKGFEALILGTSTWGLGDLQDDWEDFIPELEKVDMSGKTVALFGLGDAESYPDTFVDGMGTIYDCIVEKGCKIVGQVPAVDYRFEASTALKDNSLVGLAIDEDNESDKTNERIESWINSIKDYLN</sequence>
<dbReference type="EMBL" id="JAGUCO010000023">
    <property type="protein sequence ID" value="MBS2100446.1"/>
    <property type="molecule type" value="Genomic_DNA"/>
</dbReference>
<comment type="function">
    <text evidence="8">Low-potential electron donor to a number of redox enzymes.</text>
</comment>
<dbReference type="Proteomes" id="UP000708576">
    <property type="component" value="Unassembled WGS sequence"/>
</dbReference>
<dbReference type="NCBIfam" id="TIGR01752">
    <property type="entry name" value="flav_long"/>
    <property type="match status" value="1"/>
</dbReference>
<accession>A0ABS5JZZ1</accession>
<dbReference type="PANTHER" id="PTHR42809">
    <property type="entry name" value="FLAVODOXIN 2"/>
    <property type="match status" value="1"/>
</dbReference>
<keyword evidence="7" id="KW-0535">Nitrogen fixation</keyword>
<dbReference type="InterPro" id="IPR050619">
    <property type="entry name" value="Flavodoxin"/>
</dbReference>
<dbReference type="Gene3D" id="3.40.50.360">
    <property type="match status" value="1"/>
</dbReference>
<keyword evidence="6 8" id="KW-0249">Electron transport</keyword>
<keyword evidence="4 8" id="KW-0285">Flavoprotein</keyword>
<evidence type="ECO:0000256" key="6">
    <source>
        <dbReference type="ARBA" id="ARBA00022982"/>
    </source>
</evidence>
<dbReference type="PRINTS" id="PR00369">
    <property type="entry name" value="FLAVODOXIN"/>
</dbReference>
<dbReference type="Pfam" id="PF00258">
    <property type="entry name" value="Flavodoxin_1"/>
    <property type="match status" value="1"/>
</dbReference>
<comment type="caution">
    <text evidence="10">The sequence shown here is derived from an EMBL/GenBank/DDBJ whole genome shotgun (WGS) entry which is preliminary data.</text>
</comment>
<dbReference type="PROSITE" id="PS50902">
    <property type="entry name" value="FLAVODOXIN_LIKE"/>
    <property type="match status" value="1"/>
</dbReference>
<keyword evidence="5 8" id="KW-0288">FMN</keyword>
<proteinExistence type="inferred from homology"/>
<dbReference type="InterPro" id="IPR008254">
    <property type="entry name" value="Flavodoxin/NO_synth"/>
</dbReference>
<keyword evidence="3 8" id="KW-0813">Transport</keyword>
<evidence type="ECO:0000256" key="4">
    <source>
        <dbReference type="ARBA" id="ARBA00022630"/>
    </source>
</evidence>
<organism evidence="10 11">
    <name type="scientific">Carboxylicivirga linearis</name>
    <dbReference type="NCBI Taxonomy" id="1628157"/>
    <lineage>
        <taxon>Bacteria</taxon>
        <taxon>Pseudomonadati</taxon>
        <taxon>Bacteroidota</taxon>
        <taxon>Bacteroidia</taxon>
        <taxon>Marinilabiliales</taxon>
        <taxon>Marinilabiliaceae</taxon>
        <taxon>Carboxylicivirga</taxon>
    </lineage>
</organism>
<dbReference type="NCBIfam" id="NF006738">
    <property type="entry name" value="PRK09267.1-4"/>
    <property type="match status" value="1"/>
</dbReference>
<name>A0ABS5JZZ1_9BACT</name>
<comment type="cofactor">
    <cofactor evidence="1 8">
        <name>FMN</name>
        <dbReference type="ChEBI" id="CHEBI:58210"/>
    </cofactor>
</comment>
<feature type="domain" description="Flavodoxin-like" evidence="9">
    <location>
        <begin position="4"/>
        <end position="163"/>
    </location>
</feature>
<comment type="similarity">
    <text evidence="2 8">Belongs to the flavodoxin family.</text>
</comment>
<evidence type="ECO:0000256" key="5">
    <source>
        <dbReference type="ARBA" id="ARBA00022643"/>
    </source>
</evidence>
<dbReference type="InterPro" id="IPR029039">
    <property type="entry name" value="Flavoprotein-like_sf"/>
</dbReference>
<evidence type="ECO:0000256" key="1">
    <source>
        <dbReference type="ARBA" id="ARBA00001917"/>
    </source>
</evidence>
<evidence type="ECO:0000259" key="9">
    <source>
        <dbReference type="PROSITE" id="PS50902"/>
    </source>
</evidence>
<evidence type="ECO:0000313" key="10">
    <source>
        <dbReference type="EMBL" id="MBS2100446.1"/>
    </source>
</evidence>